<dbReference type="AlphaFoldDB" id="A0AAJ1BJU9"/>
<accession>A0AAJ1BJU9</accession>
<keyword evidence="1" id="KW-0732">Signal</keyword>
<evidence type="ECO:0000313" key="2">
    <source>
        <dbReference type="EMBL" id="MCH4295064.1"/>
    </source>
</evidence>
<dbReference type="EMBL" id="JAKUDL010000004">
    <property type="protein sequence ID" value="MCH4295064.1"/>
    <property type="molecule type" value="Genomic_DNA"/>
</dbReference>
<feature type="signal peptide" evidence="1">
    <location>
        <begin position="1"/>
        <end position="26"/>
    </location>
</feature>
<evidence type="ECO:0000256" key="1">
    <source>
        <dbReference type="SAM" id="SignalP"/>
    </source>
</evidence>
<keyword evidence="3" id="KW-1185">Reference proteome</keyword>
<reference evidence="2 3" key="1">
    <citation type="submission" date="2022-02" db="EMBL/GenBank/DDBJ databases">
        <title>The genome sequence of Shewanella sp. 3B26.</title>
        <authorList>
            <person name="Du J."/>
        </authorList>
    </citation>
    <scope>NUCLEOTIDE SEQUENCE [LARGE SCALE GENOMIC DNA]</scope>
    <source>
        <strain evidence="2 3">3B26</strain>
    </source>
</reference>
<sequence>MNTVSRNAKALFAAISLILTAPVALADQQLLEDIDKSISQMRQQNLTEIQSDIRLEHSRELAFDGNDVEVNYPTVETVNTLLQQSAVVFELTARD</sequence>
<dbReference type="Proteomes" id="UP001297581">
    <property type="component" value="Unassembled WGS sequence"/>
</dbReference>
<feature type="chain" id="PRO_5042543375" evidence="1">
    <location>
        <begin position="27"/>
        <end position="95"/>
    </location>
</feature>
<comment type="caution">
    <text evidence="2">The sequence shown here is derived from an EMBL/GenBank/DDBJ whole genome shotgun (WGS) entry which is preliminary data.</text>
</comment>
<dbReference type="RefSeq" id="WP_126168775.1">
    <property type="nucleotide sequence ID" value="NZ_JAKUDL010000004.1"/>
</dbReference>
<name>A0AAJ1BJU9_9GAMM</name>
<organism evidence="2 3">
    <name type="scientific">Shewanella zhuhaiensis</name>
    <dbReference type="NCBI Taxonomy" id="2919576"/>
    <lineage>
        <taxon>Bacteria</taxon>
        <taxon>Pseudomonadati</taxon>
        <taxon>Pseudomonadota</taxon>
        <taxon>Gammaproteobacteria</taxon>
        <taxon>Alteromonadales</taxon>
        <taxon>Shewanellaceae</taxon>
        <taxon>Shewanella</taxon>
    </lineage>
</organism>
<protein>
    <submittedName>
        <fullName evidence="2">Uncharacterized protein</fullName>
    </submittedName>
</protein>
<proteinExistence type="predicted"/>
<evidence type="ECO:0000313" key="3">
    <source>
        <dbReference type="Proteomes" id="UP001297581"/>
    </source>
</evidence>
<gene>
    <name evidence="2" type="ORF">MJ923_12210</name>
</gene>